<evidence type="ECO:0000313" key="1">
    <source>
        <dbReference type="EMBL" id="QXQ15993.1"/>
    </source>
</evidence>
<dbReference type="InterPro" id="IPR036890">
    <property type="entry name" value="HATPase_C_sf"/>
</dbReference>
<dbReference type="Gene3D" id="3.30.565.10">
    <property type="entry name" value="Histidine kinase-like ATPase, C-terminal domain"/>
    <property type="match status" value="1"/>
</dbReference>
<proteinExistence type="predicted"/>
<dbReference type="SUPFAM" id="SSF55874">
    <property type="entry name" value="ATPase domain of HSP90 chaperone/DNA topoisomerase II/histidine kinase"/>
    <property type="match status" value="1"/>
</dbReference>
<name>A0ABX8SDK3_9ACTN</name>
<dbReference type="EMBL" id="CP079105">
    <property type="protein sequence ID" value="QXQ15993.1"/>
    <property type="molecule type" value="Genomic_DNA"/>
</dbReference>
<gene>
    <name evidence="1" type="ORF">KV203_16305</name>
</gene>
<protein>
    <submittedName>
        <fullName evidence="1">ATP-binding protein</fullName>
    </submittedName>
</protein>
<reference evidence="1" key="1">
    <citation type="submission" date="2021-07" db="EMBL/GenBank/DDBJ databases">
        <title>Candidatus Kaistella beijingensis sp. nov. isolated from a municipal wastewater treatment plant is involved in sludge foaming.</title>
        <authorList>
            <person name="Song Y."/>
            <person name="Liu S.-J."/>
        </authorList>
    </citation>
    <scope>NUCLEOTIDE SEQUENCE</scope>
    <source>
        <strain evidence="1">DSM 43998</strain>
    </source>
</reference>
<sequence>MLAAWRSSPTRLREDAATEADLIRSGYRDRAFTELTQNAADAANRAGVPGRLSVRVVGRALHLANTGAPLDRAGVEALTALRVSGKDSSADDRAVGTVGRFGVGFTAVRTLSDEIEIRSRSGSVQFSADRTRSVLVDRGIAAPVDPAVLRLAWPVEAEPVGGDTEVILRLRPDVDVADLLDRMRAEAVELLLELPALVRIEIAGVGFERTVTELGDGRALVTIGDRSWWQYRAGPARWLLPVREGRPVPAPPDVLRAPTRSDEQLSLPALLIAPAQLQPDRRRLLPGARLDDAVVRAYPAFARTLPPAERLVLVPAPGFPRSELDGVLHDQLLAELRGQPWLPVLTEPGGSRAPAVLAPARATVFPGLTTALAAVLAEVSAALVIPDLSGSAAAAELTRLGVRRLGLADLAESVAGVQRPPAWWARLYAALEPFVVDRAAAAELGALPVPLADGRLVTGPRTTLLLTELGDAGAGTGVSWARVVHPDAADPLLARLGARAATAAELLAEPELLALLDAGAPAPATVTAVLRLAETVTDPADLPAQLGLLPLPDDTGALRAADELLLPGAPLASLLVADAPFGTVAADLVEQVGARALRAVGVGWGFTVLRAADPIGPDPELDDAELWWESLAEDPPELVAVRDLDLVADGAWAAALGLLAAEPATRPLLADPVGYTGWWLRRHVRLAGVPLARLRRPADPSFAGLLDECTHPDAAAFAGLLADPERIDADLAQALVDALGDPGRSPDPATVVDVHRRLAGAVTAGRLDPESVRLPNLVRAVTGAVAEPDVAVVVDRPWLAAAIPADRLVVGEPRTATALAALLDLPVASDRIHGRVASVGRPGAWAAAPAAVLAQVFFGIDGGEVVVIHEKLTVRLTGDVSGEVAVGWWVTDDGVVHLQDWLAGHLD</sequence>
<keyword evidence="1" id="KW-0067">ATP-binding</keyword>
<dbReference type="NCBIfam" id="NF047352">
    <property type="entry name" value="P_loop_sacsin"/>
    <property type="match status" value="1"/>
</dbReference>
<dbReference type="GO" id="GO:0005524">
    <property type="term" value="F:ATP binding"/>
    <property type="evidence" value="ECO:0007669"/>
    <property type="project" value="UniProtKB-KW"/>
</dbReference>
<organism evidence="1 2">
    <name type="scientific">Skermania pinensis</name>
    <dbReference type="NCBI Taxonomy" id="39122"/>
    <lineage>
        <taxon>Bacteria</taxon>
        <taxon>Bacillati</taxon>
        <taxon>Actinomycetota</taxon>
        <taxon>Actinomycetes</taxon>
        <taxon>Mycobacteriales</taxon>
        <taxon>Gordoniaceae</taxon>
        <taxon>Skermania</taxon>
    </lineage>
</organism>
<accession>A0ABX8SDK3</accession>
<keyword evidence="2" id="KW-1185">Reference proteome</keyword>
<keyword evidence="1" id="KW-0547">Nucleotide-binding</keyword>
<evidence type="ECO:0000313" key="2">
    <source>
        <dbReference type="Proteomes" id="UP000887023"/>
    </source>
</evidence>
<dbReference type="Proteomes" id="UP000887023">
    <property type="component" value="Chromosome"/>
</dbReference>